<feature type="transmembrane region" description="Helical" evidence="1">
    <location>
        <begin position="24"/>
        <end position="44"/>
    </location>
</feature>
<keyword evidence="3" id="KW-1185">Reference proteome</keyword>
<reference evidence="3" key="1">
    <citation type="journal article" date="2019" name="Curr. Biol.">
        <title>Genome Sequence of Striga asiatica Provides Insight into the Evolution of Plant Parasitism.</title>
        <authorList>
            <person name="Yoshida S."/>
            <person name="Kim S."/>
            <person name="Wafula E.K."/>
            <person name="Tanskanen J."/>
            <person name="Kim Y.M."/>
            <person name="Honaas L."/>
            <person name="Yang Z."/>
            <person name="Spallek T."/>
            <person name="Conn C.E."/>
            <person name="Ichihashi Y."/>
            <person name="Cheong K."/>
            <person name="Cui S."/>
            <person name="Der J.P."/>
            <person name="Gundlach H."/>
            <person name="Jiao Y."/>
            <person name="Hori C."/>
            <person name="Ishida J.K."/>
            <person name="Kasahara H."/>
            <person name="Kiba T."/>
            <person name="Kim M.S."/>
            <person name="Koo N."/>
            <person name="Laohavisit A."/>
            <person name="Lee Y.H."/>
            <person name="Lumba S."/>
            <person name="McCourt P."/>
            <person name="Mortimer J.C."/>
            <person name="Mutuku J.M."/>
            <person name="Nomura T."/>
            <person name="Sasaki-Sekimoto Y."/>
            <person name="Seto Y."/>
            <person name="Wang Y."/>
            <person name="Wakatake T."/>
            <person name="Sakakibara H."/>
            <person name="Demura T."/>
            <person name="Yamaguchi S."/>
            <person name="Yoneyama K."/>
            <person name="Manabe R.I."/>
            <person name="Nelson D.C."/>
            <person name="Schulman A.H."/>
            <person name="Timko M.P."/>
            <person name="dePamphilis C.W."/>
            <person name="Choi D."/>
            <person name="Shirasu K."/>
        </authorList>
    </citation>
    <scope>NUCLEOTIDE SEQUENCE [LARGE SCALE GENOMIC DNA]</scope>
    <source>
        <strain evidence="3">cv. UVA1</strain>
    </source>
</reference>
<keyword evidence="1" id="KW-1133">Transmembrane helix</keyword>
<dbReference type="Proteomes" id="UP000325081">
    <property type="component" value="Unassembled WGS sequence"/>
</dbReference>
<accession>A0A5A7Q341</accession>
<gene>
    <name evidence="2" type="ORF">STAS_16171</name>
</gene>
<name>A0A5A7Q341_STRAF</name>
<sequence length="135" mass="15405">MATLTGTKFRGESCECFKSKSSQILVIGCVFCCSDISFVVDLAYGKNQFMLFIDRVGVFLGNRAPWILVMDLCNCFGFLCLLLMAYKRIVKELKDLQRDPPTSCSADRYVDVLMHVSIPSFKLEWYSLIAWRFGL</sequence>
<evidence type="ECO:0000313" key="3">
    <source>
        <dbReference type="Proteomes" id="UP000325081"/>
    </source>
</evidence>
<dbReference type="EMBL" id="BKCP01005694">
    <property type="protein sequence ID" value="GER39549.1"/>
    <property type="molecule type" value="Genomic_DNA"/>
</dbReference>
<evidence type="ECO:0000313" key="2">
    <source>
        <dbReference type="EMBL" id="GER39549.1"/>
    </source>
</evidence>
<protein>
    <submittedName>
        <fullName evidence="2">Ubiquitin-conjugating enzyme E2</fullName>
    </submittedName>
</protein>
<keyword evidence="1" id="KW-0472">Membrane</keyword>
<evidence type="ECO:0000256" key="1">
    <source>
        <dbReference type="SAM" id="Phobius"/>
    </source>
</evidence>
<organism evidence="2 3">
    <name type="scientific">Striga asiatica</name>
    <name type="common">Asiatic witchweed</name>
    <name type="synonym">Buchnera asiatica</name>
    <dbReference type="NCBI Taxonomy" id="4170"/>
    <lineage>
        <taxon>Eukaryota</taxon>
        <taxon>Viridiplantae</taxon>
        <taxon>Streptophyta</taxon>
        <taxon>Embryophyta</taxon>
        <taxon>Tracheophyta</taxon>
        <taxon>Spermatophyta</taxon>
        <taxon>Magnoliopsida</taxon>
        <taxon>eudicotyledons</taxon>
        <taxon>Gunneridae</taxon>
        <taxon>Pentapetalae</taxon>
        <taxon>asterids</taxon>
        <taxon>lamiids</taxon>
        <taxon>Lamiales</taxon>
        <taxon>Orobanchaceae</taxon>
        <taxon>Buchnereae</taxon>
        <taxon>Striga</taxon>
    </lineage>
</organism>
<comment type="caution">
    <text evidence="2">The sequence shown here is derived from an EMBL/GenBank/DDBJ whole genome shotgun (WGS) entry which is preliminary data.</text>
</comment>
<dbReference type="AlphaFoldDB" id="A0A5A7Q341"/>
<proteinExistence type="predicted"/>
<keyword evidence="1" id="KW-0812">Transmembrane</keyword>
<feature type="transmembrane region" description="Helical" evidence="1">
    <location>
        <begin position="64"/>
        <end position="86"/>
    </location>
</feature>